<dbReference type="InterPro" id="IPR006680">
    <property type="entry name" value="Amidohydro-rel"/>
</dbReference>
<accession>A0ABT8C4W4</accession>
<keyword evidence="1 3" id="KW-0378">Hydrolase</keyword>
<keyword evidence="2 3" id="KW-0464">Manganese</keyword>
<dbReference type="PANTHER" id="PTHR11113:SF2">
    <property type="entry name" value="ADENINE DEAMINASE"/>
    <property type="match status" value="1"/>
</dbReference>
<dbReference type="CDD" id="cd01295">
    <property type="entry name" value="AdeC"/>
    <property type="match status" value="1"/>
</dbReference>
<dbReference type="InterPro" id="IPR032466">
    <property type="entry name" value="Metal_Hydrolase"/>
</dbReference>
<comment type="catalytic activity">
    <reaction evidence="3">
        <text>adenine + H2O + H(+) = hypoxanthine + NH4(+)</text>
        <dbReference type="Rhea" id="RHEA:23688"/>
        <dbReference type="ChEBI" id="CHEBI:15377"/>
        <dbReference type="ChEBI" id="CHEBI:15378"/>
        <dbReference type="ChEBI" id="CHEBI:16708"/>
        <dbReference type="ChEBI" id="CHEBI:17368"/>
        <dbReference type="ChEBI" id="CHEBI:28938"/>
        <dbReference type="EC" id="3.5.4.2"/>
    </reaction>
</comment>
<dbReference type="Proteomes" id="UP001236663">
    <property type="component" value="Unassembled WGS sequence"/>
</dbReference>
<evidence type="ECO:0000259" key="4">
    <source>
        <dbReference type="Pfam" id="PF01979"/>
    </source>
</evidence>
<name>A0ABT8C4W4_9BACT</name>
<dbReference type="PANTHER" id="PTHR11113">
    <property type="entry name" value="N-ACETYLGLUCOSAMINE-6-PHOSPHATE DEACETYLASE"/>
    <property type="match status" value="1"/>
</dbReference>
<reference evidence="7" key="1">
    <citation type="journal article" date="2019" name="Int. J. Syst. Evol. Microbiol.">
        <title>The Global Catalogue of Microorganisms (GCM) 10K type strain sequencing project: providing services to taxonomists for standard genome sequencing and annotation.</title>
        <authorList>
            <consortium name="The Broad Institute Genomics Platform"/>
            <consortium name="The Broad Institute Genome Sequencing Center for Infectious Disease"/>
            <person name="Wu L."/>
            <person name="Ma J."/>
        </authorList>
    </citation>
    <scope>NUCLEOTIDE SEQUENCE [LARGE SCALE GENOMIC DNA]</scope>
    <source>
        <strain evidence="7">CECT 7706</strain>
    </source>
</reference>
<evidence type="ECO:0000313" key="7">
    <source>
        <dbReference type="Proteomes" id="UP001236663"/>
    </source>
</evidence>
<dbReference type="HAMAP" id="MF_01518">
    <property type="entry name" value="Adenine_deamin"/>
    <property type="match status" value="1"/>
</dbReference>
<evidence type="ECO:0000259" key="5">
    <source>
        <dbReference type="Pfam" id="PF13382"/>
    </source>
</evidence>
<organism evidence="6 7">
    <name type="scientific">Cyclobacterium jeungdonense</name>
    <dbReference type="NCBI Taxonomy" id="708087"/>
    <lineage>
        <taxon>Bacteria</taxon>
        <taxon>Pseudomonadati</taxon>
        <taxon>Bacteroidota</taxon>
        <taxon>Cytophagia</taxon>
        <taxon>Cytophagales</taxon>
        <taxon>Cyclobacteriaceae</taxon>
        <taxon>Cyclobacterium</taxon>
    </lineage>
</organism>
<comment type="caution">
    <text evidence="6">The sequence shown here is derived from an EMBL/GenBank/DDBJ whole genome shotgun (WGS) entry which is preliminary data.</text>
</comment>
<dbReference type="EC" id="3.5.4.2" evidence="3"/>
<evidence type="ECO:0000256" key="2">
    <source>
        <dbReference type="ARBA" id="ARBA00023211"/>
    </source>
</evidence>
<proteinExistence type="inferred from homology"/>
<dbReference type="Pfam" id="PF13382">
    <property type="entry name" value="Adenine_deam_C"/>
    <property type="match status" value="1"/>
</dbReference>
<dbReference type="RefSeq" id="WP_163384280.1">
    <property type="nucleotide sequence ID" value="NZ_JAUFQS010000007.1"/>
</dbReference>
<keyword evidence="7" id="KW-1185">Reference proteome</keyword>
<dbReference type="EMBL" id="JAUFQS010000007">
    <property type="protein sequence ID" value="MDN3687833.1"/>
    <property type="molecule type" value="Genomic_DNA"/>
</dbReference>
<dbReference type="InterPro" id="IPR006679">
    <property type="entry name" value="Adenine_deam"/>
</dbReference>
<dbReference type="NCBIfam" id="TIGR01178">
    <property type="entry name" value="ade"/>
    <property type="match status" value="1"/>
</dbReference>
<evidence type="ECO:0000313" key="6">
    <source>
        <dbReference type="EMBL" id="MDN3687833.1"/>
    </source>
</evidence>
<feature type="domain" description="Amidohydrolase-related" evidence="4">
    <location>
        <begin position="44"/>
        <end position="323"/>
    </location>
</feature>
<dbReference type="Gene3D" id="3.20.20.140">
    <property type="entry name" value="Metal-dependent hydrolases"/>
    <property type="match status" value="1"/>
</dbReference>
<protein>
    <recommendedName>
        <fullName evidence="3">Adenine deaminase</fullName>
        <shortName evidence="3">Adenase</shortName>
        <shortName evidence="3">Adenine aminase</shortName>
        <ecNumber evidence="3">3.5.4.2</ecNumber>
    </recommendedName>
</protein>
<comment type="cofactor">
    <cofactor evidence="3">
        <name>Mn(2+)</name>
        <dbReference type="ChEBI" id="CHEBI:29035"/>
    </cofactor>
</comment>
<dbReference type="Pfam" id="PF01979">
    <property type="entry name" value="Amidohydro_1"/>
    <property type="match status" value="1"/>
</dbReference>
<comment type="similarity">
    <text evidence="3">Belongs to the metallo-dependent hydrolases superfamily. Adenine deaminase family.</text>
</comment>
<evidence type="ECO:0000256" key="3">
    <source>
        <dbReference type="HAMAP-Rule" id="MF_01518"/>
    </source>
</evidence>
<feature type="domain" description="Adenine deaminase C-terminal" evidence="5">
    <location>
        <begin position="371"/>
        <end position="538"/>
    </location>
</feature>
<dbReference type="GO" id="GO:0000034">
    <property type="term" value="F:adenine deaminase activity"/>
    <property type="evidence" value="ECO:0007669"/>
    <property type="project" value="UniProtKB-EC"/>
</dbReference>
<evidence type="ECO:0000256" key="1">
    <source>
        <dbReference type="ARBA" id="ARBA00022801"/>
    </source>
</evidence>
<sequence>MTTAFSVRGQYVDIEKREIYPAKIEVSNGHVKSVDRLPAAPPHYLLPGFIDAHVHVESSLLVPASFARLAVVHGTIATVSDPHEIANVCGMEGIAFMIANGEKTAFKFFFGAPSCVPATTFETAGDAISPEQIELLFKEGTIHYLAEMMNWPSVLAEDPLVMKKIQLAHKYGKPVDGHAPGLTGEKAAKYAAAGITTDHECITFEEGRDRIKNGMKVAIREGSAARNFEALIDLIDEFPEQVMFCSDDKHPDSLLEGHINQLVARAVSKGKDLFDVLRAACITPVRHYGLPVGLLKEGDPADFILLKDLIDFKVVETYIDGQLMAKEGQTRIPHQDCQPVNRFKADHLDEAAFELKHEGGPANVIQALDRQLITRKIRVMVPESSGKVISDTQEDILKIAVINRYEKNCPPQVALIKGFGLKEGAIASSVAHDSHNLIVVGVTDEDMRKAANMIIGRKGGLAAVDSRTEEVLPLEVAGLMSKADAFEVSRHYTRLDKMAKAMGSNLQSPFMTLSFMALLVIPSIKLSDKGLFDGEKFEFTQIFSNRQQGKH</sequence>
<gene>
    <name evidence="3 6" type="primary">ade</name>
    <name evidence="6" type="ORF">QWZ15_08330</name>
</gene>
<dbReference type="SUPFAM" id="SSF51556">
    <property type="entry name" value="Metallo-dependent hydrolases"/>
    <property type="match status" value="1"/>
</dbReference>
<dbReference type="InterPro" id="IPR026912">
    <property type="entry name" value="Adenine_deam_C"/>
</dbReference>